<feature type="transmembrane region" description="Helical" evidence="1">
    <location>
        <begin position="268"/>
        <end position="286"/>
    </location>
</feature>
<accession>A0ABT0VLC1</accession>
<dbReference type="Proteomes" id="UP001057481">
    <property type="component" value="Unassembled WGS sequence"/>
</dbReference>
<feature type="transmembrane region" description="Helical" evidence="1">
    <location>
        <begin position="241"/>
        <end position="262"/>
    </location>
</feature>
<dbReference type="EMBL" id="JAGMVS010000067">
    <property type="protein sequence ID" value="MCM2437724.1"/>
    <property type="molecule type" value="Genomic_DNA"/>
</dbReference>
<sequence length="297" mass="31799">MNDLIALRMIQLLLICGLVGFAIMLLVASKKRNINLFNKFGTGALIGFLTDLGDTLGVGSFATTTALFKVTKLSNDDRLLPGTLNAVHAIPVMCEALLFITAVKIELTTLIPMTLAAALGAFMGPMITRKWNVKFIRLALALALIIAAFIVILKIFLLGQIASAAETTHGLHGLLLPLGLIFNFILGNLMTLGLGNYAPELIFFTLVGVNPSIAFPVMMLDAAMIMTISGVQFVKMGRVNWNGFAGIILGGILGVIVAVTLVKQLPLIVLNVLIILIAISTAISLLRTNYRELKVAE</sequence>
<feature type="transmembrane region" description="Helical" evidence="1">
    <location>
        <begin position="82"/>
        <end position="100"/>
    </location>
</feature>
<gene>
    <name evidence="2" type="ORF">KAK10_07350</name>
</gene>
<keyword evidence="1" id="KW-1133">Transmembrane helix</keyword>
<evidence type="ECO:0000313" key="2">
    <source>
        <dbReference type="EMBL" id="MCM2437724.1"/>
    </source>
</evidence>
<keyword evidence="1" id="KW-0812">Transmembrane</keyword>
<name>A0ABT0VLC1_9LACO</name>
<feature type="transmembrane region" description="Helical" evidence="1">
    <location>
        <begin position="139"/>
        <end position="162"/>
    </location>
</feature>
<reference evidence="2" key="1">
    <citation type="submission" date="2021-04" db="EMBL/GenBank/DDBJ databases">
        <title>Taxonomic assessment of Weissella genus.</title>
        <authorList>
            <person name="Fanelli F."/>
            <person name="Chieffi D."/>
            <person name="Dell'Aquila A."/>
            <person name="Gyu-Sung C."/>
            <person name="Franz C.M.A.P."/>
            <person name="Fusco V."/>
        </authorList>
    </citation>
    <scope>NUCLEOTIDE SEQUENCE</scope>
    <source>
        <strain evidence="2">LMG 25373</strain>
    </source>
</reference>
<feature type="transmembrane region" description="Helical" evidence="1">
    <location>
        <begin position="107"/>
        <end position="127"/>
    </location>
</feature>
<feature type="transmembrane region" description="Helical" evidence="1">
    <location>
        <begin position="174"/>
        <end position="195"/>
    </location>
</feature>
<comment type="caution">
    <text evidence="2">The sequence shown here is derived from an EMBL/GenBank/DDBJ whole genome shotgun (WGS) entry which is preliminary data.</text>
</comment>
<evidence type="ECO:0000256" key="1">
    <source>
        <dbReference type="SAM" id="Phobius"/>
    </source>
</evidence>
<organism evidence="2 3">
    <name type="scientific">Periweissella beninensis</name>
    <dbReference type="NCBI Taxonomy" id="504936"/>
    <lineage>
        <taxon>Bacteria</taxon>
        <taxon>Bacillati</taxon>
        <taxon>Bacillota</taxon>
        <taxon>Bacilli</taxon>
        <taxon>Lactobacillales</taxon>
        <taxon>Lactobacillaceae</taxon>
        <taxon>Periweissella</taxon>
    </lineage>
</organism>
<dbReference type="RefSeq" id="WP_205143759.1">
    <property type="nucleotide sequence ID" value="NZ_JAFBDN010000010.1"/>
</dbReference>
<dbReference type="PANTHER" id="PTHR43483:SF3">
    <property type="entry name" value="MEMBRANE TRANSPORTER PROTEIN HI_0806-RELATED"/>
    <property type="match status" value="1"/>
</dbReference>
<keyword evidence="1" id="KW-0472">Membrane</keyword>
<evidence type="ECO:0000313" key="3">
    <source>
        <dbReference type="Proteomes" id="UP001057481"/>
    </source>
</evidence>
<feature type="transmembrane region" description="Helical" evidence="1">
    <location>
        <begin position="6"/>
        <end position="28"/>
    </location>
</feature>
<feature type="transmembrane region" description="Helical" evidence="1">
    <location>
        <begin position="40"/>
        <end position="62"/>
    </location>
</feature>
<protein>
    <submittedName>
        <fullName evidence="2">Sodium:solute symporter</fullName>
    </submittedName>
</protein>
<keyword evidence="3" id="KW-1185">Reference proteome</keyword>
<proteinExistence type="predicted"/>
<dbReference type="PANTHER" id="PTHR43483">
    <property type="entry name" value="MEMBRANE TRANSPORTER PROTEIN HI_0806-RELATED"/>
    <property type="match status" value="1"/>
</dbReference>